<organism evidence="1 2">
    <name type="scientific">Massilicoli timonensis</name>
    <dbReference type="NCBI Taxonomy" id="2015901"/>
    <lineage>
        <taxon>Bacteria</taxon>
        <taxon>Bacillati</taxon>
        <taxon>Bacillota</taxon>
        <taxon>Erysipelotrichia</taxon>
        <taxon>Erysipelotrichales</taxon>
        <taxon>Erysipelotrichaceae</taxon>
        <taxon>Massilicoli</taxon>
    </lineage>
</organism>
<dbReference type="InterPro" id="IPR036412">
    <property type="entry name" value="HAD-like_sf"/>
</dbReference>
<dbReference type="Gene3D" id="1.10.150.240">
    <property type="entry name" value="Putative phosphatase, domain 2"/>
    <property type="match status" value="1"/>
</dbReference>
<dbReference type="InterPro" id="IPR006439">
    <property type="entry name" value="HAD-SF_hydro_IA"/>
</dbReference>
<evidence type="ECO:0000313" key="1">
    <source>
        <dbReference type="EMBL" id="MCQ5121315.1"/>
    </source>
</evidence>
<dbReference type="Gene3D" id="3.40.50.1000">
    <property type="entry name" value="HAD superfamily/HAD-like"/>
    <property type="match status" value="1"/>
</dbReference>
<sequence length="206" mass="24703">MIRAVVFDCGNVLNAFQPIAYYRKQGYEKTLCERICKEMFQSEEWQRYDQGLLTFSSLIEKLKEKYQEDAKWIDVFAKQWLYVLEMIPAHQQLLDELSEQGYRVYLLSNIAQESWDYVSKKGNYRKRFDGWVLSFEEKLIKPQEQIYRILLERYQLDAKECLFLDDLQSNVEAARKIGMQALQVTSQDMRKTVWRYIKEQANEGTK</sequence>
<dbReference type="InterPro" id="IPR023198">
    <property type="entry name" value="PGP-like_dom2"/>
</dbReference>
<reference evidence="1 2" key="1">
    <citation type="submission" date="2022-06" db="EMBL/GenBank/DDBJ databases">
        <title>Isolation of gut microbiota from human fecal samples.</title>
        <authorList>
            <person name="Pamer E.G."/>
            <person name="Barat B."/>
            <person name="Waligurski E."/>
            <person name="Medina S."/>
            <person name="Paddock L."/>
            <person name="Mostad J."/>
        </authorList>
    </citation>
    <scope>NUCLEOTIDE SEQUENCE [LARGE SCALE GENOMIC DNA]</scope>
    <source>
        <strain evidence="1 2">DFI.6.1</strain>
    </source>
</reference>
<name>A0ABT1SKW9_9FIRM</name>
<dbReference type="NCBIfam" id="TIGR01509">
    <property type="entry name" value="HAD-SF-IA-v3"/>
    <property type="match status" value="1"/>
</dbReference>
<gene>
    <name evidence="1" type="ORF">NE663_03440</name>
</gene>
<dbReference type="InterPro" id="IPR023214">
    <property type="entry name" value="HAD_sf"/>
</dbReference>
<dbReference type="InterPro" id="IPR041492">
    <property type="entry name" value="HAD_2"/>
</dbReference>
<dbReference type="PANTHER" id="PTHR43611:SF3">
    <property type="entry name" value="FLAVIN MONONUCLEOTIDE HYDROLASE 1, CHLOROPLATIC"/>
    <property type="match status" value="1"/>
</dbReference>
<keyword evidence="2" id="KW-1185">Reference proteome</keyword>
<dbReference type="Pfam" id="PF13419">
    <property type="entry name" value="HAD_2"/>
    <property type="match status" value="1"/>
</dbReference>
<dbReference type="PANTHER" id="PTHR43611">
    <property type="entry name" value="ALPHA-D-GLUCOSE 1-PHOSPHATE PHOSPHATASE"/>
    <property type="match status" value="1"/>
</dbReference>
<dbReference type="CDD" id="cd02603">
    <property type="entry name" value="HAD_sEH-N_like"/>
    <property type="match status" value="1"/>
</dbReference>
<comment type="caution">
    <text evidence="1">The sequence shown here is derived from an EMBL/GenBank/DDBJ whole genome shotgun (WGS) entry which is preliminary data.</text>
</comment>
<evidence type="ECO:0000313" key="2">
    <source>
        <dbReference type="Proteomes" id="UP001524435"/>
    </source>
</evidence>
<dbReference type="EMBL" id="JANGCH010000003">
    <property type="protein sequence ID" value="MCQ5121315.1"/>
    <property type="molecule type" value="Genomic_DNA"/>
</dbReference>
<protein>
    <submittedName>
        <fullName evidence="1">HAD family phosphatase</fullName>
    </submittedName>
</protein>
<dbReference type="SFLD" id="SFLDG01129">
    <property type="entry name" value="C1.5:_HAD__Beta-PGM__Phosphata"/>
    <property type="match status" value="1"/>
</dbReference>
<dbReference type="SFLD" id="SFLDS00003">
    <property type="entry name" value="Haloacid_Dehalogenase"/>
    <property type="match status" value="1"/>
</dbReference>
<accession>A0ABT1SKW9</accession>
<dbReference type="Proteomes" id="UP001524435">
    <property type="component" value="Unassembled WGS sequence"/>
</dbReference>
<dbReference type="SUPFAM" id="SSF56784">
    <property type="entry name" value="HAD-like"/>
    <property type="match status" value="1"/>
</dbReference>
<dbReference type="PRINTS" id="PR00413">
    <property type="entry name" value="HADHALOGNASE"/>
</dbReference>
<proteinExistence type="predicted"/>
<dbReference type="RefSeq" id="WP_256197527.1">
    <property type="nucleotide sequence ID" value="NZ_CALVCM010000026.1"/>
</dbReference>